<feature type="region of interest" description="Disordered" evidence="1">
    <location>
        <begin position="31"/>
        <end position="62"/>
    </location>
</feature>
<accession>A0A5B7KDX4</accession>
<organism evidence="2 3">
    <name type="scientific">Portunus trituberculatus</name>
    <name type="common">Swimming crab</name>
    <name type="synonym">Neptunus trituberculatus</name>
    <dbReference type="NCBI Taxonomy" id="210409"/>
    <lineage>
        <taxon>Eukaryota</taxon>
        <taxon>Metazoa</taxon>
        <taxon>Ecdysozoa</taxon>
        <taxon>Arthropoda</taxon>
        <taxon>Crustacea</taxon>
        <taxon>Multicrustacea</taxon>
        <taxon>Malacostraca</taxon>
        <taxon>Eumalacostraca</taxon>
        <taxon>Eucarida</taxon>
        <taxon>Decapoda</taxon>
        <taxon>Pleocyemata</taxon>
        <taxon>Brachyura</taxon>
        <taxon>Eubrachyura</taxon>
        <taxon>Portunoidea</taxon>
        <taxon>Portunidae</taxon>
        <taxon>Portuninae</taxon>
        <taxon>Portunus</taxon>
    </lineage>
</organism>
<evidence type="ECO:0000256" key="1">
    <source>
        <dbReference type="SAM" id="MobiDB-lite"/>
    </source>
</evidence>
<evidence type="ECO:0000313" key="3">
    <source>
        <dbReference type="Proteomes" id="UP000324222"/>
    </source>
</evidence>
<feature type="compositionally biased region" description="Polar residues" evidence="1">
    <location>
        <begin position="51"/>
        <end position="62"/>
    </location>
</feature>
<reference evidence="2 3" key="1">
    <citation type="submission" date="2019-05" db="EMBL/GenBank/DDBJ databases">
        <title>Another draft genome of Portunus trituberculatus and its Hox gene families provides insights of decapod evolution.</title>
        <authorList>
            <person name="Jeong J.-H."/>
            <person name="Song I."/>
            <person name="Kim S."/>
            <person name="Choi T."/>
            <person name="Kim D."/>
            <person name="Ryu S."/>
            <person name="Kim W."/>
        </authorList>
    </citation>
    <scope>NUCLEOTIDE SEQUENCE [LARGE SCALE GENOMIC DNA]</scope>
    <source>
        <tissue evidence="2">Muscle</tissue>
    </source>
</reference>
<sequence>MRSHAEFIGTRRVVRLSSRLTYYTYRYTATPSHLPHSPSHQPSLHHPFPTPTLQSSSPITAS</sequence>
<dbReference type="AlphaFoldDB" id="A0A5B7KDX4"/>
<proteinExistence type="predicted"/>
<gene>
    <name evidence="2" type="ORF">E2C01_098854</name>
</gene>
<feature type="compositionally biased region" description="Low complexity" evidence="1">
    <location>
        <begin position="31"/>
        <end position="47"/>
    </location>
</feature>
<protein>
    <submittedName>
        <fullName evidence="2">Uncharacterized protein</fullName>
    </submittedName>
</protein>
<comment type="caution">
    <text evidence="2">The sequence shown here is derived from an EMBL/GenBank/DDBJ whole genome shotgun (WGS) entry which is preliminary data.</text>
</comment>
<name>A0A5B7KDX4_PORTR</name>
<evidence type="ECO:0000313" key="2">
    <source>
        <dbReference type="EMBL" id="MPD03229.1"/>
    </source>
</evidence>
<dbReference type="Proteomes" id="UP000324222">
    <property type="component" value="Unassembled WGS sequence"/>
</dbReference>
<keyword evidence="3" id="KW-1185">Reference proteome</keyword>
<dbReference type="EMBL" id="VSRR010135293">
    <property type="protein sequence ID" value="MPD03229.1"/>
    <property type="molecule type" value="Genomic_DNA"/>
</dbReference>